<keyword evidence="4" id="KW-0689">Ribosomal protein</keyword>
<dbReference type="GO" id="GO:0006412">
    <property type="term" value="P:translation"/>
    <property type="evidence" value="ECO:0007669"/>
    <property type="project" value="InterPro"/>
</dbReference>
<dbReference type="RefSeq" id="XP_038745067.1">
    <property type="nucleotide sequence ID" value="XM_038889704.1"/>
</dbReference>
<feature type="transmembrane region" description="Helical" evidence="8">
    <location>
        <begin position="943"/>
        <end position="962"/>
    </location>
</feature>
<dbReference type="InterPro" id="IPR012419">
    <property type="entry name" value="Cas1_AcylTrans_dom"/>
</dbReference>
<feature type="region of interest" description="Disordered" evidence="7">
    <location>
        <begin position="1570"/>
        <end position="1694"/>
    </location>
</feature>
<reference evidence="10" key="1">
    <citation type="submission" date="2020-03" db="EMBL/GenBank/DDBJ databases">
        <authorList>
            <person name="He L."/>
        </authorList>
    </citation>
    <scope>NUCLEOTIDE SEQUENCE</scope>
    <source>
        <strain evidence="10">CkLH20</strain>
    </source>
</reference>
<evidence type="ECO:0000256" key="1">
    <source>
        <dbReference type="ARBA" id="ARBA00004496"/>
    </source>
</evidence>
<keyword evidence="3" id="KW-0963">Cytoplasm</keyword>
<keyword evidence="8" id="KW-1133">Transmembrane helix</keyword>
<evidence type="ECO:0000313" key="10">
    <source>
        <dbReference type="EMBL" id="KAF9875606.1"/>
    </source>
</evidence>
<feature type="transmembrane region" description="Helical" evidence="8">
    <location>
        <begin position="782"/>
        <end position="803"/>
    </location>
</feature>
<feature type="domain" description="Cas1p 10 TM acyl transferase" evidence="9">
    <location>
        <begin position="739"/>
        <end position="1219"/>
    </location>
</feature>
<feature type="compositionally biased region" description="Low complexity" evidence="7">
    <location>
        <begin position="1585"/>
        <end position="1619"/>
    </location>
</feature>
<dbReference type="InterPro" id="IPR018269">
    <property type="entry name" value="Ribosomal_uS13_CS"/>
</dbReference>
<feature type="compositionally biased region" description="Gly residues" evidence="7">
    <location>
        <begin position="1677"/>
        <end position="1691"/>
    </location>
</feature>
<feature type="transmembrane region" description="Helical" evidence="8">
    <location>
        <begin position="1083"/>
        <end position="1105"/>
    </location>
</feature>
<dbReference type="GO" id="GO:0003735">
    <property type="term" value="F:structural constituent of ribosome"/>
    <property type="evidence" value="ECO:0007669"/>
    <property type="project" value="InterPro"/>
</dbReference>
<dbReference type="PROSITE" id="PS50159">
    <property type="entry name" value="RIBOSOMAL_S13_2"/>
    <property type="match status" value="1"/>
</dbReference>
<dbReference type="PROSITE" id="PS00646">
    <property type="entry name" value="RIBOSOMAL_S13_1"/>
    <property type="match status" value="1"/>
</dbReference>
<dbReference type="Pfam" id="PF00416">
    <property type="entry name" value="Ribosomal_S13"/>
    <property type="match status" value="1"/>
</dbReference>
<feature type="compositionally biased region" description="Low complexity" evidence="7">
    <location>
        <begin position="1641"/>
        <end position="1652"/>
    </location>
</feature>
<feature type="region of interest" description="Disordered" evidence="7">
    <location>
        <begin position="1"/>
        <end position="70"/>
    </location>
</feature>
<dbReference type="Pfam" id="PF07779">
    <property type="entry name" value="Cas1_AcylT"/>
    <property type="match status" value="1"/>
</dbReference>
<dbReference type="InterPro" id="IPR001892">
    <property type="entry name" value="Ribosomal_uS13"/>
</dbReference>
<dbReference type="InterPro" id="IPR027437">
    <property type="entry name" value="Rbsml_uS13_C"/>
</dbReference>
<dbReference type="GO" id="GO:0003723">
    <property type="term" value="F:RNA binding"/>
    <property type="evidence" value="ECO:0007669"/>
    <property type="project" value="InterPro"/>
</dbReference>
<dbReference type="FunFam" id="4.10.910.10:FF:000002">
    <property type="entry name" value="40S ribosomal protein S18"/>
    <property type="match status" value="1"/>
</dbReference>
<sequence>MAIRDHFRRRKSISEPSQGNGGITSPESKSPALRLAKTLGWRSTKEEKPKKKVAKDEIEKPDPRERPFSETNLRHQEILNGFTLTFGKRRPSRDQTRSSYYSIGYFGRSTSEAFKMASLQGNGWILGTKNWYIMVMTDVPGRYKLDKNTKKLLQHLDDVKARLMEEYELARMVRMSSENRKSLTATIRKVALLMQQQPGQATSCIQLIEMCTEILDIANRPPPPQAFPFMKLPREIRARIINMIIDEYGGVQQMELTLRNRKCTCANAEKHSWYVVSKAQRETFQQLGASLGDEFYNLLYAKRIWYFACCCALSNALEKSKMIFKYMRKAQIHWCGPKADIAFRKLATCPNLKHINIKISKATMMTLNKREAELDRYFPLARKFQRLMDMLGADELLAIRGLREVYVTQLEPKVAQVTEFDRMGLLAALEAKCKLPRQHDPYRCNGLLSSGRWRSREDSNLPKDVFRRWEPEDCRMREMSREDLSSCFKDRRLVIVGDSTMRQIYFAAMTRLDHHVAETAILDFAVSEDKHRNLTREVEGVKLEFIWDPWLNSTGFLSQLARFRERPGSADYEKLVRKEERDSPALIVAGTPGLWAARQGGDRYLELFREGINNLVPYLHRDFNHLVVLPKSRSQSAFEELSNHVMVAPVPIPAYEKLLASRAKTITPDRVDAMNWNLDHLQPAQRTHVIRSYNSMLEGHPDALLDDGLHPVDIVAERKLDVVINAHCNAGLARNGYANQVTCCAPYPSLSRIQVLLLGLSILALPVLFLDKRQDAFPSFGTSRVVETLSAVATVVAVAVYCLLTDRTHLLIKQDKHFDVPDFILPLIGLAILATLSLRSRSPALSSSKGLTANSFLSREQTDEWKGWMQAFILLYNYHAASESLAMYKVQKFLVATYIFLSCFGHATYFLRTEDYSLRRVTYVLIRLNLLSCTLGLATSSEWIIYSAPLMTFWFGVTYASLACFRTLNNNPTAFFLKIMVFAACTTFLVRSTHLPETFLRILKSTSGIHWNVDMLRAHFDLDRFVPYFGILTAAAAHRVSVLRRRQLGINARAPFEGVNDALDRGLLEVVYPEQDAIPVKPIMIFFAVAYLVVFIILAFAAQVYQNNDSYNNFHPYTSPWFVLSAIITRNSIQKLRELHVPLAATLGRLSLETYVLHHHIWLGSDGAGVLRIGRPGYLPRSAEVVVIAAIYLWACAKSHDATQRIACTLTGTEHHEESEDITLGRPVKDAPAQDAKAAADKGAQKQDQNKDQNKNGGKNNGKNNNNNNKNNNKNNGDVTIVQNIIKPNIIVVQENLDKINQLQRQNERELAALVQSQLALATQLQTVKDNIRINHFKAQFPQANTIIVTVTGLVDNRAGGQQNKRYLVNQLLADNGQPGKQALVMVTDPTPMEISTQQAASAQSDTFGATRVALDANPNAAANNTDDTVKAAAVPGTDDTDTTLKIAAFDQAAPFGQIGQSIILPAGTQAPQLSLSIPDPAAIILPNQQGLFVENAATFLSDCASSAANAANGNPALAGAAATLFSSFQQIAAAQLAGLSGLGVFNNSGQAGQPLGAIAVGANQGQPLAAAPPVAAPPPPAAAPPAQVATPPQGQAGQPLGAIAVGANQGQPASQPAAAAPPPSANAAAPQPPAAIVNGANQAQPATAASPPQAPRSHRRHGKPDAAYEPTTGWSRSGGAGSGSGSGSGCRGTRWGQPGATCTSSTGGLANFQFILRLLNTNVRGQEKVMYALTKIGGVGRRYSNIVCKKADVDLNKRAGELTSEELERIVTIIQNPTQYKIPGWFLNRQRDIVDGKDSQILANGVASKLRDDLERLKKIRAHRGLRHYWGLRVRGQHTKTTGRRGRTVGVSKKKGG</sequence>
<gene>
    <name evidence="10" type="ORF">CkaCkLH20_06987</name>
</gene>
<evidence type="ECO:0000256" key="7">
    <source>
        <dbReference type="SAM" id="MobiDB-lite"/>
    </source>
</evidence>
<dbReference type="InterPro" id="IPR010979">
    <property type="entry name" value="Ribosomal_uS13-like_H2TH"/>
</dbReference>
<comment type="similarity">
    <text evidence="2">Belongs to the universal ribosomal protein uS13 family.</text>
</comment>
<keyword evidence="8" id="KW-0812">Transmembrane</keyword>
<evidence type="ECO:0000256" key="5">
    <source>
        <dbReference type="ARBA" id="ARBA00023274"/>
    </source>
</evidence>
<evidence type="ECO:0000256" key="6">
    <source>
        <dbReference type="SAM" id="Coils"/>
    </source>
</evidence>
<evidence type="ECO:0000256" key="3">
    <source>
        <dbReference type="ARBA" id="ARBA00022490"/>
    </source>
</evidence>
<feature type="transmembrane region" description="Helical" evidence="8">
    <location>
        <begin position="893"/>
        <end position="911"/>
    </location>
</feature>
<dbReference type="EMBL" id="JAATWM020000021">
    <property type="protein sequence ID" value="KAF9875606.1"/>
    <property type="molecule type" value="Genomic_DNA"/>
</dbReference>
<accession>A0A9P6I5T1</accession>
<feature type="transmembrane region" description="Helical" evidence="8">
    <location>
        <begin position="823"/>
        <end position="839"/>
    </location>
</feature>
<feature type="transmembrane region" description="Helical" evidence="8">
    <location>
        <begin position="974"/>
        <end position="991"/>
    </location>
</feature>
<evidence type="ECO:0000256" key="8">
    <source>
        <dbReference type="SAM" id="Phobius"/>
    </source>
</evidence>
<comment type="caution">
    <text evidence="10">The sequence shown here is derived from an EMBL/GenBank/DDBJ whole genome shotgun (WGS) entry which is preliminary data.</text>
</comment>
<name>A0A9P6I5T1_9PEZI</name>
<keyword evidence="11" id="KW-1185">Reference proteome</keyword>
<proteinExistence type="inferred from homology"/>
<keyword evidence="8" id="KW-0472">Membrane</keyword>
<feature type="compositionally biased region" description="Pro residues" evidence="7">
    <location>
        <begin position="1575"/>
        <end position="1584"/>
    </location>
</feature>
<feature type="transmembrane region" description="Helical" evidence="8">
    <location>
        <begin position="1025"/>
        <end position="1043"/>
    </location>
</feature>
<feature type="region of interest" description="Disordered" evidence="7">
    <location>
        <begin position="1216"/>
        <end position="1277"/>
    </location>
</feature>
<evidence type="ECO:0000259" key="9">
    <source>
        <dbReference type="Pfam" id="PF07779"/>
    </source>
</evidence>
<feature type="region of interest" description="Disordered" evidence="7">
    <location>
        <begin position="1839"/>
        <end position="1858"/>
    </location>
</feature>
<dbReference type="Gene3D" id="1.10.8.50">
    <property type="match status" value="1"/>
</dbReference>
<feature type="compositionally biased region" description="Basic and acidic residues" evidence="7">
    <location>
        <begin position="43"/>
        <end position="70"/>
    </location>
</feature>
<dbReference type="OrthoDB" id="1932925at2759"/>
<dbReference type="GO" id="GO:0015935">
    <property type="term" value="C:small ribosomal subunit"/>
    <property type="evidence" value="ECO:0007669"/>
    <property type="project" value="TreeGrafter"/>
</dbReference>
<dbReference type="FunFam" id="1.10.8.50:FF:000002">
    <property type="entry name" value="40S ribosomal protein S18"/>
    <property type="match status" value="1"/>
</dbReference>
<organism evidence="10 11">
    <name type="scientific">Colletotrichum karsti</name>
    <dbReference type="NCBI Taxonomy" id="1095194"/>
    <lineage>
        <taxon>Eukaryota</taxon>
        <taxon>Fungi</taxon>
        <taxon>Dikarya</taxon>
        <taxon>Ascomycota</taxon>
        <taxon>Pezizomycotina</taxon>
        <taxon>Sordariomycetes</taxon>
        <taxon>Hypocreomycetidae</taxon>
        <taxon>Glomerellales</taxon>
        <taxon>Glomerellaceae</taxon>
        <taxon>Colletotrichum</taxon>
        <taxon>Colletotrichum boninense species complex</taxon>
    </lineage>
</organism>
<feature type="coiled-coil region" evidence="6">
    <location>
        <begin position="1293"/>
        <end position="1320"/>
    </location>
</feature>
<feature type="compositionally biased region" description="Polar residues" evidence="7">
    <location>
        <begin position="14"/>
        <end position="28"/>
    </location>
</feature>
<dbReference type="GeneID" id="62162778"/>
<dbReference type="Proteomes" id="UP000781932">
    <property type="component" value="Unassembled WGS sequence"/>
</dbReference>
<dbReference type="SUPFAM" id="SSF46946">
    <property type="entry name" value="S13-like H2TH domain"/>
    <property type="match status" value="1"/>
</dbReference>
<dbReference type="Gene3D" id="4.10.910.10">
    <property type="entry name" value="30s ribosomal protein s13, domain 2"/>
    <property type="match status" value="1"/>
</dbReference>
<keyword evidence="5" id="KW-0687">Ribonucleoprotein</keyword>
<keyword evidence="6" id="KW-0175">Coiled coil</keyword>
<reference evidence="10" key="2">
    <citation type="submission" date="2020-11" db="EMBL/GenBank/DDBJ databases">
        <title>Whole genome sequencing of Colletotrichum sp.</title>
        <authorList>
            <person name="Li H."/>
        </authorList>
    </citation>
    <scope>NUCLEOTIDE SEQUENCE</scope>
    <source>
        <strain evidence="10">CkLH20</strain>
    </source>
</reference>
<comment type="subcellular location">
    <subcellularLocation>
        <location evidence="1">Cytoplasm</location>
    </subcellularLocation>
</comment>
<dbReference type="GO" id="GO:0005829">
    <property type="term" value="C:cytosol"/>
    <property type="evidence" value="ECO:0007669"/>
    <property type="project" value="TreeGrafter"/>
</dbReference>
<feature type="compositionally biased region" description="Low complexity" evidence="7">
    <location>
        <begin position="1255"/>
        <end position="1277"/>
    </location>
</feature>
<feature type="compositionally biased region" description="Basic and acidic residues" evidence="7">
    <location>
        <begin position="1238"/>
        <end position="1254"/>
    </location>
</feature>
<evidence type="ECO:0000313" key="11">
    <source>
        <dbReference type="Proteomes" id="UP000781932"/>
    </source>
</evidence>
<dbReference type="PANTHER" id="PTHR10871">
    <property type="entry name" value="30S RIBOSOMAL PROTEIN S13/40S RIBOSOMAL PROTEIN S18"/>
    <property type="match status" value="1"/>
</dbReference>
<protein>
    <submittedName>
        <fullName evidence="10">Cas1 domain-containing protein</fullName>
    </submittedName>
</protein>
<feature type="compositionally biased region" description="Basic residues" evidence="7">
    <location>
        <begin position="1"/>
        <end position="11"/>
    </location>
</feature>
<dbReference type="PANTHER" id="PTHR10871:SF3">
    <property type="entry name" value="SMALL RIBOSOMAL SUBUNIT PROTEIN US13"/>
    <property type="match status" value="1"/>
</dbReference>
<evidence type="ECO:0000256" key="4">
    <source>
        <dbReference type="ARBA" id="ARBA00022980"/>
    </source>
</evidence>
<feature type="transmembrane region" description="Helical" evidence="8">
    <location>
        <begin position="753"/>
        <end position="770"/>
    </location>
</feature>
<evidence type="ECO:0000256" key="2">
    <source>
        <dbReference type="ARBA" id="ARBA00008080"/>
    </source>
</evidence>
<dbReference type="HAMAP" id="MF_01315">
    <property type="entry name" value="Ribosomal_uS13"/>
    <property type="match status" value="1"/>
</dbReference>